<dbReference type="Pfam" id="PF03101">
    <property type="entry name" value="FAR1"/>
    <property type="match status" value="1"/>
</dbReference>
<reference evidence="2 3" key="1">
    <citation type="submission" date="2024-12" db="EMBL/GenBank/DDBJ databases">
        <title>The unique morphological basis and parallel evolutionary history of personate flowers in Penstemon.</title>
        <authorList>
            <person name="Depatie T.H."/>
            <person name="Wessinger C.A."/>
        </authorList>
    </citation>
    <scope>NUCLEOTIDE SEQUENCE [LARGE SCALE GENOMIC DNA]</scope>
    <source>
        <strain evidence="2">WTNN_2</strain>
        <tissue evidence="2">Leaf</tissue>
    </source>
</reference>
<dbReference type="AlphaFoldDB" id="A0ABD3SA27"/>
<dbReference type="InterPro" id="IPR004330">
    <property type="entry name" value="FAR1_DNA_bnd_dom"/>
</dbReference>
<gene>
    <name evidence="2" type="ORF">ACJIZ3_007284</name>
</gene>
<proteinExistence type="predicted"/>
<feature type="domain" description="FAR1" evidence="1">
    <location>
        <begin position="64"/>
        <end position="138"/>
    </location>
</feature>
<keyword evidence="3" id="KW-1185">Reference proteome</keyword>
<comment type="caution">
    <text evidence="2">The sequence shown here is derived from an EMBL/GenBank/DDBJ whole genome shotgun (WGS) entry which is preliminary data.</text>
</comment>
<organism evidence="2 3">
    <name type="scientific">Penstemon smallii</name>
    <dbReference type="NCBI Taxonomy" id="265156"/>
    <lineage>
        <taxon>Eukaryota</taxon>
        <taxon>Viridiplantae</taxon>
        <taxon>Streptophyta</taxon>
        <taxon>Embryophyta</taxon>
        <taxon>Tracheophyta</taxon>
        <taxon>Spermatophyta</taxon>
        <taxon>Magnoliopsida</taxon>
        <taxon>eudicotyledons</taxon>
        <taxon>Gunneridae</taxon>
        <taxon>Pentapetalae</taxon>
        <taxon>asterids</taxon>
        <taxon>lamiids</taxon>
        <taxon>Lamiales</taxon>
        <taxon>Plantaginaceae</taxon>
        <taxon>Cheloneae</taxon>
        <taxon>Penstemon</taxon>
    </lineage>
</organism>
<accession>A0ABD3SA27</accession>
<sequence length="162" mass="18653">MSNLGETISLDLNEVDVVHKSSVILENVDIHETRKQPLDSFASQLEENLLRGEFNDINDCFEAYNEYGVAMGFSVRKGKQYYYPGTKDLRKKWFYCSCEGVKDEKCNGQVAYNRFDARTGCQANISFEKDKYGVWKVAYYGFKFGQHSKLSSTGHYLLLFIC</sequence>
<protein>
    <recommendedName>
        <fullName evidence="1">FAR1 domain-containing protein</fullName>
    </recommendedName>
</protein>
<dbReference type="PANTHER" id="PTHR46328">
    <property type="entry name" value="FAR-RED IMPAIRED RESPONSIVE (FAR1) FAMILY PROTEIN-RELATED"/>
    <property type="match status" value="1"/>
</dbReference>
<name>A0ABD3SA27_9LAMI</name>
<dbReference type="Proteomes" id="UP001634393">
    <property type="component" value="Unassembled WGS sequence"/>
</dbReference>
<evidence type="ECO:0000313" key="3">
    <source>
        <dbReference type="Proteomes" id="UP001634393"/>
    </source>
</evidence>
<dbReference type="EMBL" id="JBJXBP010000007">
    <property type="protein sequence ID" value="KAL3821379.1"/>
    <property type="molecule type" value="Genomic_DNA"/>
</dbReference>
<evidence type="ECO:0000313" key="2">
    <source>
        <dbReference type="EMBL" id="KAL3821379.1"/>
    </source>
</evidence>
<evidence type="ECO:0000259" key="1">
    <source>
        <dbReference type="Pfam" id="PF03101"/>
    </source>
</evidence>
<dbReference type="PANTHER" id="PTHR46328:SF44">
    <property type="entry name" value="FAR1 DOMAIN-CONTAINING PROTEIN"/>
    <property type="match status" value="1"/>
</dbReference>